<reference evidence="1" key="1">
    <citation type="submission" date="2019-12" db="EMBL/GenBank/DDBJ databases">
        <title>Genome sequencing and annotation of Brassica cretica.</title>
        <authorList>
            <person name="Studholme D.J."/>
            <person name="Sarris P.F."/>
        </authorList>
    </citation>
    <scope>NUCLEOTIDE SEQUENCE</scope>
    <source>
        <strain evidence="1">PFS-102/07</strain>
        <tissue evidence="1">Leaf</tissue>
    </source>
</reference>
<evidence type="ECO:0000313" key="1">
    <source>
        <dbReference type="EMBL" id="KAF2571121.1"/>
    </source>
</evidence>
<accession>A0A8S9IMP5</accession>
<organism evidence="1">
    <name type="scientific">Brassica cretica</name>
    <name type="common">Mustard</name>
    <dbReference type="NCBI Taxonomy" id="69181"/>
    <lineage>
        <taxon>Eukaryota</taxon>
        <taxon>Viridiplantae</taxon>
        <taxon>Streptophyta</taxon>
        <taxon>Embryophyta</taxon>
        <taxon>Tracheophyta</taxon>
        <taxon>Spermatophyta</taxon>
        <taxon>Magnoliopsida</taxon>
        <taxon>eudicotyledons</taxon>
        <taxon>Gunneridae</taxon>
        <taxon>Pentapetalae</taxon>
        <taxon>rosids</taxon>
        <taxon>malvids</taxon>
        <taxon>Brassicales</taxon>
        <taxon>Brassicaceae</taxon>
        <taxon>Brassiceae</taxon>
        <taxon>Brassica</taxon>
    </lineage>
</organism>
<protein>
    <submittedName>
        <fullName evidence="1">Uncharacterized protein</fullName>
    </submittedName>
</protein>
<sequence length="139" mass="15260">MYVRLSSLQVSDSIGPRLVSLIQPKERLLSFSGYEKLQGSKFLHAETFSDSRVVSIYTANSGVDLMIVSLRVGDANLETIIGLILDSSYPSKHKFNKGIPSIDSMLSVERGAYEVGFPESEIPCLSIEIPPLLGERVLV</sequence>
<comment type="caution">
    <text evidence="1">The sequence shown here is derived from an EMBL/GenBank/DDBJ whole genome shotgun (WGS) entry which is preliminary data.</text>
</comment>
<dbReference type="EMBL" id="QGKY02001015">
    <property type="protein sequence ID" value="KAF2571121.1"/>
    <property type="molecule type" value="Genomic_DNA"/>
</dbReference>
<dbReference type="AlphaFoldDB" id="A0A8S9IMP5"/>
<proteinExistence type="predicted"/>
<name>A0A8S9IMP5_BRACR</name>
<gene>
    <name evidence="1" type="ORF">F2Q70_00005023</name>
</gene>